<dbReference type="PROSITE" id="PS50056">
    <property type="entry name" value="TYR_PHOSPHATASE_2"/>
    <property type="match status" value="1"/>
</dbReference>
<organism evidence="2 3">
    <name type="scientific">Pochonia chlamydosporia 170</name>
    <dbReference type="NCBI Taxonomy" id="1380566"/>
    <lineage>
        <taxon>Eukaryota</taxon>
        <taxon>Fungi</taxon>
        <taxon>Dikarya</taxon>
        <taxon>Ascomycota</taxon>
        <taxon>Pezizomycotina</taxon>
        <taxon>Sordariomycetes</taxon>
        <taxon>Hypocreomycetidae</taxon>
        <taxon>Hypocreales</taxon>
        <taxon>Clavicipitaceae</taxon>
        <taxon>Pochonia</taxon>
    </lineage>
</organism>
<dbReference type="SUPFAM" id="SSF52799">
    <property type="entry name" value="(Phosphotyrosine protein) phosphatases II"/>
    <property type="match status" value="1"/>
</dbReference>
<gene>
    <name evidence="2" type="ORF">VFPPC_07325</name>
</gene>
<dbReference type="PANTHER" id="PTHR31126:SF73">
    <property type="entry name" value="TYROSINE SPECIFIC PROTEIN PHOSPHATASES DOMAIN-CONTAINING PROTEIN"/>
    <property type="match status" value="1"/>
</dbReference>
<dbReference type="Pfam" id="PF13350">
    <property type="entry name" value="Y_phosphatase3"/>
    <property type="match status" value="1"/>
</dbReference>
<evidence type="ECO:0000313" key="2">
    <source>
        <dbReference type="EMBL" id="OAQ61974.1"/>
    </source>
</evidence>
<feature type="domain" description="Tyrosine specific protein phosphatases" evidence="1">
    <location>
        <begin position="142"/>
        <end position="177"/>
    </location>
</feature>
<dbReference type="InterPro" id="IPR000387">
    <property type="entry name" value="Tyr_Pase_dom"/>
</dbReference>
<dbReference type="AlphaFoldDB" id="A0A179F946"/>
<dbReference type="GO" id="GO:0004721">
    <property type="term" value="F:phosphoprotein phosphatase activity"/>
    <property type="evidence" value="ECO:0007669"/>
    <property type="project" value="InterPro"/>
</dbReference>
<dbReference type="OrthoDB" id="449382at2759"/>
<sequence>MPLSPDELDALSATDVREPLAPEVLLPVLTSAPFIPSRSLFNLRDLGAVPGSALPTTRFYRSGFLQGAAQDPEAQAWLASHVRRIFDLRIPEERESAPDPAIPGVENVWLDVEDGYPMPPLEEFAVDGGQLAWKKEYMNCALAYRPLIRKILEHIRDTPAEPVLFHCTAGRDRTGVVAGLLHALAASPADASTRDYMLSRIGTEPAREKLMHYAMSTLGIKDPETPGFYDLVSLRPVFWQRFQEALDEDFGGWDGYVTRGLGFSEGDLQKIKANLRFVD</sequence>
<dbReference type="InterPro" id="IPR029021">
    <property type="entry name" value="Prot-tyrosine_phosphatase-like"/>
</dbReference>
<dbReference type="PANTHER" id="PTHR31126">
    <property type="entry name" value="TYROSINE-PROTEIN PHOSPHATASE"/>
    <property type="match status" value="1"/>
</dbReference>
<accession>A0A179F946</accession>
<name>A0A179F946_METCM</name>
<dbReference type="Gene3D" id="3.90.190.10">
    <property type="entry name" value="Protein tyrosine phosphatase superfamily"/>
    <property type="match status" value="1"/>
</dbReference>
<dbReference type="InterPro" id="IPR026893">
    <property type="entry name" value="Tyr/Ser_Pase_IphP-type"/>
</dbReference>
<dbReference type="EMBL" id="LSBJ02000007">
    <property type="protein sequence ID" value="OAQ61974.1"/>
    <property type="molecule type" value="Genomic_DNA"/>
</dbReference>
<comment type="caution">
    <text evidence="2">The sequence shown here is derived from an EMBL/GenBank/DDBJ whole genome shotgun (WGS) entry which is preliminary data.</text>
</comment>
<protein>
    <submittedName>
        <fullName evidence="2">Protein-tyrosine phosphatase, active site protein</fullName>
    </submittedName>
</protein>
<keyword evidence="3" id="KW-1185">Reference proteome</keyword>
<dbReference type="RefSeq" id="XP_018139678.1">
    <property type="nucleotide sequence ID" value="XM_018286203.1"/>
</dbReference>
<reference evidence="2 3" key="1">
    <citation type="journal article" date="2016" name="PLoS Pathog.">
        <title>Biosynthesis of antibiotic leucinostatins in bio-control fungus Purpureocillium lilacinum and their inhibition on phytophthora revealed by genome mining.</title>
        <authorList>
            <person name="Wang G."/>
            <person name="Liu Z."/>
            <person name="Lin R."/>
            <person name="Li E."/>
            <person name="Mao Z."/>
            <person name="Ling J."/>
            <person name="Yang Y."/>
            <person name="Yin W.B."/>
            <person name="Xie B."/>
        </authorList>
    </citation>
    <scope>NUCLEOTIDE SEQUENCE [LARGE SCALE GENOMIC DNA]</scope>
    <source>
        <strain evidence="2">170</strain>
    </source>
</reference>
<dbReference type="KEGG" id="pchm:VFPPC_07325"/>
<dbReference type="InterPro" id="IPR016130">
    <property type="entry name" value="Tyr_Pase_AS"/>
</dbReference>
<proteinExistence type="predicted"/>
<evidence type="ECO:0000313" key="3">
    <source>
        <dbReference type="Proteomes" id="UP000078397"/>
    </source>
</evidence>
<dbReference type="STRING" id="1380566.A0A179F946"/>
<dbReference type="GeneID" id="28850197"/>
<dbReference type="PROSITE" id="PS00383">
    <property type="entry name" value="TYR_PHOSPHATASE_1"/>
    <property type="match status" value="1"/>
</dbReference>
<evidence type="ECO:0000259" key="1">
    <source>
        <dbReference type="PROSITE" id="PS50056"/>
    </source>
</evidence>
<dbReference type="Proteomes" id="UP000078397">
    <property type="component" value="Unassembled WGS sequence"/>
</dbReference>